<dbReference type="EMBL" id="SNRY01004313">
    <property type="protein sequence ID" value="KAA6318063.1"/>
    <property type="molecule type" value="Genomic_DNA"/>
</dbReference>
<evidence type="ECO:0000256" key="1">
    <source>
        <dbReference type="SAM" id="MobiDB-lite"/>
    </source>
</evidence>
<organism evidence="2">
    <name type="scientific">termite gut metagenome</name>
    <dbReference type="NCBI Taxonomy" id="433724"/>
    <lineage>
        <taxon>unclassified sequences</taxon>
        <taxon>metagenomes</taxon>
        <taxon>organismal metagenomes</taxon>
    </lineage>
</organism>
<comment type="caution">
    <text evidence="2">The sequence shown here is derived from an EMBL/GenBank/DDBJ whole genome shotgun (WGS) entry which is preliminary data.</text>
</comment>
<reference evidence="2" key="1">
    <citation type="submission" date="2019-03" db="EMBL/GenBank/DDBJ databases">
        <title>Single cell metagenomics reveals metabolic interactions within the superorganism composed of flagellate Streblomastix strix and complex community of Bacteroidetes bacteria on its surface.</title>
        <authorList>
            <person name="Treitli S.C."/>
            <person name="Kolisko M."/>
            <person name="Husnik F."/>
            <person name="Keeling P."/>
            <person name="Hampl V."/>
        </authorList>
    </citation>
    <scope>NUCLEOTIDE SEQUENCE</scope>
    <source>
        <strain evidence="2">STM</strain>
    </source>
</reference>
<gene>
    <name evidence="2" type="ORF">EZS27_031879</name>
</gene>
<feature type="region of interest" description="Disordered" evidence="1">
    <location>
        <begin position="28"/>
        <end position="72"/>
    </location>
</feature>
<evidence type="ECO:0000313" key="2">
    <source>
        <dbReference type="EMBL" id="KAA6318063.1"/>
    </source>
</evidence>
<name>A0A5J4QBV9_9ZZZZ</name>
<feature type="compositionally biased region" description="Basic and acidic residues" evidence="1">
    <location>
        <begin position="29"/>
        <end position="44"/>
    </location>
</feature>
<protein>
    <submittedName>
        <fullName evidence="2">Uncharacterized protein</fullName>
    </submittedName>
</protein>
<feature type="compositionally biased region" description="Polar residues" evidence="1">
    <location>
        <begin position="55"/>
        <end position="66"/>
    </location>
</feature>
<sequence>MVTDFVVVKLYVTTFHLFLFDEAYIGGKPGKENNHDDNNKENNNNKRGRGTNKTQQIQVTNATFSSKMHKRF</sequence>
<accession>A0A5J4QBV9</accession>
<proteinExistence type="predicted"/>
<dbReference type="AlphaFoldDB" id="A0A5J4QBV9"/>